<feature type="compositionally biased region" description="Low complexity" evidence="1">
    <location>
        <begin position="74"/>
        <end position="91"/>
    </location>
</feature>
<proteinExistence type="predicted"/>
<keyword evidence="2" id="KW-0472">Membrane</keyword>
<feature type="compositionally biased region" description="Low complexity" evidence="1">
    <location>
        <begin position="104"/>
        <end position="121"/>
    </location>
</feature>
<dbReference type="AlphaFoldDB" id="A0A975G6B7"/>
<feature type="compositionally biased region" description="Pro residues" evidence="1">
    <location>
        <begin position="92"/>
        <end position="103"/>
    </location>
</feature>
<keyword evidence="4" id="KW-1185">Reference proteome</keyword>
<dbReference type="EMBL" id="CP073100">
    <property type="protein sequence ID" value="QUE50142.1"/>
    <property type="molecule type" value="Genomic_DNA"/>
</dbReference>
<keyword evidence="2" id="KW-1133">Transmembrane helix</keyword>
<reference evidence="3" key="1">
    <citation type="submission" date="2021-04" db="EMBL/GenBank/DDBJ databases">
        <title>Luteolibacter sp. 32A isolated from the skin of an Anderson's salamander (Ambystoma andersonii).</title>
        <authorList>
            <person name="Spergser J."/>
            <person name="Busse H.-J."/>
        </authorList>
    </citation>
    <scope>NUCLEOTIDE SEQUENCE</scope>
    <source>
        <strain evidence="3">32A</strain>
    </source>
</reference>
<feature type="compositionally biased region" description="Low complexity" evidence="1">
    <location>
        <begin position="30"/>
        <end position="45"/>
    </location>
</feature>
<keyword evidence="2" id="KW-0812">Transmembrane</keyword>
<dbReference type="KEGG" id="lamb:KBB96_14850"/>
<dbReference type="RefSeq" id="WP_211630231.1">
    <property type="nucleotide sequence ID" value="NZ_CP073100.1"/>
</dbReference>
<feature type="compositionally biased region" description="Low complexity" evidence="1">
    <location>
        <begin position="55"/>
        <end position="64"/>
    </location>
</feature>
<dbReference type="Proteomes" id="UP000676169">
    <property type="component" value="Chromosome"/>
</dbReference>
<gene>
    <name evidence="3" type="ORF">KBB96_14850</name>
</gene>
<feature type="transmembrane region" description="Helical" evidence="2">
    <location>
        <begin position="168"/>
        <end position="190"/>
    </location>
</feature>
<evidence type="ECO:0000256" key="1">
    <source>
        <dbReference type="SAM" id="MobiDB-lite"/>
    </source>
</evidence>
<sequence>MSENENQPAPSKQTSSVPLKKETVRVTLKAADAPPAATLPGGAPVVRPPSPTAPSAPTVGGAARPPAPAPTIPLRPAGAPTVPGAPTAPGGAPRPPGPAPTIPLRPAGSPTLPGAGAPAAGQTVALPKATVQLQAPTQPLGSSPRPTFGQTATLAGDDEEESAGGEGIANALSVVGFIAALAVLAFQLMIANTWIGAKDNPEQGSWGQLFSSGAAAE</sequence>
<evidence type="ECO:0000256" key="2">
    <source>
        <dbReference type="SAM" id="Phobius"/>
    </source>
</evidence>
<organism evidence="3 4">
    <name type="scientific">Luteolibacter ambystomatis</name>
    <dbReference type="NCBI Taxonomy" id="2824561"/>
    <lineage>
        <taxon>Bacteria</taxon>
        <taxon>Pseudomonadati</taxon>
        <taxon>Verrucomicrobiota</taxon>
        <taxon>Verrucomicrobiia</taxon>
        <taxon>Verrucomicrobiales</taxon>
        <taxon>Verrucomicrobiaceae</taxon>
        <taxon>Luteolibacter</taxon>
    </lineage>
</organism>
<accession>A0A975G6B7</accession>
<evidence type="ECO:0000313" key="3">
    <source>
        <dbReference type="EMBL" id="QUE50142.1"/>
    </source>
</evidence>
<name>A0A975G6B7_9BACT</name>
<evidence type="ECO:0000313" key="4">
    <source>
        <dbReference type="Proteomes" id="UP000676169"/>
    </source>
</evidence>
<feature type="region of interest" description="Disordered" evidence="1">
    <location>
        <begin position="1"/>
        <end position="121"/>
    </location>
</feature>
<feature type="compositionally biased region" description="Polar residues" evidence="1">
    <location>
        <begin position="1"/>
        <end position="17"/>
    </location>
</feature>
<protein>
    <submittedName>
        <fullName evidence="3">Uncharacterized protein</fullName>
    </submittedName>
</protein>